<reference evidence="3" key="1">
    <citation type="submission" date="2018-08" db="EMBL/GenBank/DDBJ databases">
        <authorList>
            <person name="Rossello M."/>
        </authorList>
    </citation>
    <scope>NUCLEOTIDE SEQUENCE [LARGE SCALE GENOMIC DNA]</scope>
    <source>
        <strain evidence="3">cv. Chinese Spring</strain>
    </source>
</reference>
<protein>
    <recommendedName>
        <fullName evidence="2">J domain-containing protein</fullName>
    </recommendedName>
</protein>
<dbReference type="CDD" id="cd06257">
    <property type="entry name" value="DnaJ"/>
    <property type="match status" value="1"/>
</dbReference>
<feature type="compositionally biased region" description="Basic residues" evidence="1">
    <location>
        <begin position="407"/>
        <end position="417"/>
    </location>
</feature>
<dbReference type="Pfam" id="PF00226">
    <property type="entry name" value="DnaJ"/>
    <property type="match status" value="1"/>
</dbReference>
<feature type="domain" description="J" evidence="2">
    <location>
        <begin position="51"/>
        <end position="116"/>
    </location>
</feature>
<feature type="compositionally biased region" description="Basic and acidic residues" evidence="1">
    <location>
        <begin position="391"/>
        <end position="406"/>
    </location>
</feature>
<dbReference type="InterPro" id="IPR052812">
    <property type="entry name" value="Plant_DnaJ_domain"/>
</dbReference>
<evidence type="ECO:0000256" key="1">
    <source>
        <dbReference type="SAM" id="MobiDB-lite"/>
    </source>
</evidence>
<feature type="region of interest" description="Disordered" evidence="1">
    <location>
        <begin position="374"/>
        <end position="417"/>
    </location>
</feature>
<dbReference type="GO" id="GO:0005783">
    <property type="term" value="C:endoplasmic reticulum"/>
    <property type="evidence" value="ECO:0007669"/>
    <property type="project" value="UniProtKB-ARBA"/>
</dbReference>
<evidence type="ECO:0000259" key="2">
    <source>
        <dbReference type="PROSITE" id="PS50076"/>
    </source>
</evidence>
<dbReference type="SMR" id="A0A3B6SMD0"/>
<proteinExistence type="predicted"/>
<organism evidence="3">
    <name type="scientific">Triticum aestivum</name>
    <name type="common">Wheat</name>
    <dbReference type="NCBI Taxonomy" id="4565"/>
    <lineage>
        <taxon>Eukaryota</taxon>
        <taxon>Viridiplantae</taxon>
        <taxon>Streptophyta</taxon>
        <taxon>Embryophyta</taxon>
        <taxon>Tracheophyta</taxon>
        <taxon>Spermatophyta</taxon>
        <taxon>Magnoliopsida</taxon>
        <taxon>Liliopsida</taxon>
        <taxon>Poales</taxon>
        <taxon>Poaceae</taxon>
        <taxon>BOP clade</taxon>
        <taxon>Pooideae</taxon>
        <taxon>Triticodae</taxon>
        <taxon>Triticeae</taxon>
        <taxon>Triticinae</taxon>
        <taxon>Triticum</taxon>
    </lineage>
</organism>
<dbReference type="InterPro" id="IPR001623">
    <property type="entry name" value="DnaJ_domain"/>
</dbReference>
<sequence>MTGGGQRDQRFHDAAQARIPHHANQADTLKLVVADARLQRDVPVRRPQRKDLYEVLEVGRSATDEEIKKAFHRMALKYHPDKNGDDPVAFDIFLEIQFAHSILSDPSKRRQYDKSGFEAIESDRPKSDLDLSNLSPASTMFVALLSKFGVPIKTTVPVAVLKEALDRSVKVFQLQLGQSERRKVEKLSANYYAVDITERDAKAGLVCRVHSPDGSKFKLLYFTCEENGGLDLALKEDSVDTGNGTSAGMYFLGFPVYRFQHNYSPAVIKNSHTVLLKMLDSFQSCDVNELTPGTHYFAVYGDNFFRPASYIIEFMCGQSFSAEKEKLKNVEAMILAKQAAYREVSPNLTEMKRGYTKDMPTIDELLKERNEIHASFSTNNSPPTMQKKAKDHPTEGEHDNSGDKKTNGKKRLFPSFL</sequence>
<dbReference type="InterPro" id="IPR036869">
    <property type="entry name" value="J_dom_sf"/>
</dbReference>
<dbReference type="KEGG" id="taes:123160116"/>
<dbReference type="Gene3D" id="1.10.287.110">
    <property type="entry name" value="DnaJ domain"/>
    <property type="match status" value="1"/>
</dbReference>
<dbReference type="PROSITE" id="PS50076">
    <property type="entry name" value="DNAJ_2"/>
    <property type="match status" value="1"/>
</dbReference>
<dbReference type="PaxDb" id="4565-Traes_7BL_46D67551A.1"/>
<dbReference type="PANTHER" id="PTHR44272">
    <property type="entry name" value="DNAJ DOMAIN (PROKARYOTIC HEAT SHOCK PROTEIN)"/>
    <property type="match status" value="1"/>
</dbReference>
<evidence type="ECO:0000313" key="4">
    <source>
        <dbReference type="Proteomes" id="UP000019116"/>
    </source>
</evidence>
<dbReference type="GO" id="GO:0009737">
    <property type="term" value="P:response to abscisic acid"/>
    <property type="evidence" value="ECO:0000318"/>
    <property type="project" value="GO_Central"/>
</dbReference>
<dbReference type="AlphaFoldDB" id="A0A3B6SMD0"/>
<dbReference type="SUPFAM" id="SSF46565">
    <property type="entry name" value="Chaperone J-domain"/>
    <property type="match status" value="1"/>
</dbReference>
<evidence type="ECO:0000313" key="3">
    <source>
        <dbReference type="EnsemblPlants" id="TraesCS7B02G498100.1"/>
    </source>
</evidence>
<dbReference type="Proteomes" id="UP000019116">
    <property type="component" value="Chromosome 7B"/>
</dbReference>
<dbReference type="OrthoDB" id="445556at2759"/>
<dbReference type="GeneID" id="123160116"/>
<name>A0A3B6SMD0_WHEAT</name>
<accession>A0A3B6SMD0</accession>
<dbReference type="RefSeq" id="XP_044433871.1">
    <property type="nucleotide sequence ID" value="XM_044577936.1"/>
</dbReference>
<dbReference type="Gramene" id="TraesCS7B03G1319800.1">
    <property type="protein sequence ID" value="TraesCS7B03G1319800.1.CDS"/>
    <property type="gene ID" value="TraesCS7B03G1319800"/>
</dbReference>
<dbReference type="STRING" id="4565.A0A3B6SMD0"/>
<dbReference type="EnsemblPlants" id="TraesCS7B02G498100.1">
    <property type="protein sequence ID" value="TraesCS7B02G498100.1"/>
    <property type="gene ID" value="TraesCS7B02G498100"/>
</dbReference>
<dbReference type="SMART" id="SM00271">
    <property type="entry name" value="DnaJ"/>
    <property type="match status" value="1"/>
</dbReference>
<keyword evidence="4" id="KW-1185">Reference proteome</keyword>
<dbReference type="PRINTS" id="PR00625">
    <property type="entry name" value="JDOMAIN"/>
</dbReference>
<dbReference type="PANTHER" id="PTHR44272:SF1">
    <property type="entry name" value="CHAPERONE PROTEIN DNAJ 16"/>
    <property type="match status" value="1"/>
</dbReference>
<gene>
    <name evidence="3" type="primary">LOC123160116</name>
</gene>
<feature type="compositionally biased region" description="Polar residues" evidence="1">
    <location>
        <begin position="375"/>
        <end position="384"/>
    </location>
</feature>
<dbReference type="Gramene" id="TraesCS7B02G498100.1">
    <property type="protein sequence ID" value="TraesCS7B02G498100.1"/>
    <property type="gene ID" value="TraesCS7B02G498100"/>
</dbReference>
<reference evidence="3" key="2">
    <citation type="submission" date="2018-10" db="UniProtKB">
        <authorList>
            <consortium name="EnsemblPlants"/>
        </authorList>
    </citation>
    <scope>IDENTIFICATION</scope>
</reference>